<reference evidence="14 15" key="1">
    <citation type="submission" date="2017-04" db="EMBL/GenBank/DDBJ databases">
        <title>Genome sequencing of [Candida] sorbophila.</title>
        <authorList>
            <person name="Ahn J.O."/>
        </authorList>
    </citation>
    <scope>NUCLEOTIDE SEQUENCE [LARGE SCALE GENOMIC DNA]</scope>
    <source>
        <strain evidence="14 15">DS02</strain>
    </source>
</reference>
<sequence>MSNFLEEDDSPWGQHVPISTTLGGGAAPFEDHAQSPWGAALSEDEDKAGYDNPFAAPASSIDDPLGAGLSRDEQKDDPLSMLTATSDGPSKHMHFVQQKSPYGDSEISTSSQNEEPKSPQRKAELPRRTKGKALQKKVITIDPSDSQGSEANIDPLGASMLGTAPKDRKLKDFDEVPLANVDETDEVRLAMSQVHVTDTKEDAEVATAAPAAKAAPAPQALTDPYVLERPQASFTIHVGDPSRVGDLASAHTEYTVSTTTDYAKYPPDSAVQRRYRDFRWLYRALRHNHPGVIVPPPPDKQVVGRFNDEFIENRRLALEQMLRHIVRHPHLYADDDLEAFLTHSDFSEYLKTRIITEDEIEAVASSGFMSSLLGRIEEPDIWLQEQRARLDRIEHDLRTTYRVYESLLNQRKELSDALDEFSNVTSALAVLEPTKRLGTVLQHFADVHEKIAANIARHRQQEMLSVGNQLEEQLRQVGSVRSALDSRQRITAQAQAAQTDVEKKQQAVDKMMRQGRTQNDRHEVLVQDLAQAKQKYEELRTQSNEVASLIVKELASLSYQNFTDLRSSIELLVESGIEVQKEAIETWETFYSRCFASPSKEAAH</sequence>
<dbReference type="GO" id="GO:0005768">
    <property type="term" value="C:endosome"/>
    <property type="evidence" value="ECO:0007669"/>
    <property type="project" value="UniProtKB-ARBA"/>
</dbReference>
<dbReference type="Proteomes" id="UP000238350">
    <property type="component" value="Unassembled WGS sequence"/>
</dbReference>
<evidence type="ECO:0000313" key="15">
    <source>
        <dbReference type="Proteomes" id="UP000238350"/>
    </source>
</evidence>
<feature type="domain" description="PX" evidence="13">
    <location>
        <begin position="232"/>
        <end position="348"/>
    </location>
</feature>
<evidence type="ECO:0000256" key="7">
    <source>
        <dbReference type="ARBA" id="ARBA00022553"/>
    </source>
</evidence>
<dbReference type="GO" id="GO:0042147">
    <property type="term" value="P:retrograde transport, endosome to Golgi"/>
    <property type="evidence" value="ECO:0007669"/>
    <property type="project" value="UniProtKB-ARBA"/>
</dbReference>
<dbReference type="PANTHER" id="PTHR10555:SF170">
    <property type="entry name" value="FI18122P1"/>
    <property type="match status" value="1"/>
</dbReference>
<feature type="compositionally biased region" description="Acidic residues" evidence="12">
    <location>
        <begin position="1"/>
        <end position="10"/>
    </location>
</feature>
<evidence type="ECO:0000256" key="8">
    <source>
        <dbReference type="ARBA" id="ARBA00022927"/>
    </source>
</evidence>
<keyword evidence="8" id="KW-0653">Protein transport</keyword>
<dbReference type="GO" id="GO:0035091">
    <property type="term" value="F:phosphatidylinositol binding"/>
    <property type="evidence" value="ECO:0007669"/>
    <property type="project" value="InterPro"/>
</dbReference>
<gene>
    <name evidence="14" type="ORF">B9G98_00337</name>
</gene>
<dbReference type="RefSeq" id="XP_024662663.1">
    <property type="nucleotide sequence ID" value="XM_024806895.1"/>
</dbReference>
<evidence type="ECO:0000313" key="14">
    <source>
        <dbReference type="EMBL" id="PRT52717.1"/>
    </source>
</evidence>
<dbReference type="Pfam" id="PF00787">
    <property type="entry name" value="PX"/>
    <property type="match status" value="1"/>
</dbReference>
<name>A0A2T0FCM1_9ASCO</name>
<keyword evidence="5" id="KW-0813">Transport</keyword>
<comment type="caution">
    <text evidence="14">The sequence shown here is derived from an EMBL/GenBank/DDBJ whole genome shotgun (WGS) entry which is preliminary data.</text>
</comment>
<comment type="similarity">
    <text evidence="4">Belongs to the sorting nexin family.</text>
</comment>
<evidence type="ECO:0000256" key="4">
    <source>
        <dbReference type="ARBA" id="ARBA00010883"/>
    </source>
</evidence>
<dbReference type="InterPro" id="IPR027267">
    <property type="entry name" value="AH/BAR_dom_sf"/>
</dbReference>
<dbReference type="PANTHER" id="PTHR10555">
    <property type="entry name" value="SORTING NEXIN"/>
    <property type="match status" value="1"/>
</dbReference>
<evidence type="ECO:0000256" key="5">
    <source>
        <dbReference type="ARBA" id="ARBA00022448"/>
    </source>
</evidence>
<dbReference type="GO" id="GO:0005829">
    <property type="term" value="C:cytosol"/>
    <property type="evidence" value="ECO:0007669"/>
    <property type="project" value="GOC"/>
</dbReference>
<keyword evidence="11" id="KW-0175">Coiled coil</keyword>
<dbReference type="PROSITE" id="PS50195">
    <property type="entry name" value="PX"/>
    <property type="match status" value="1"/>
</dbReference>
<dbReference type="GO" id="GO:0015031">
    <property type="term" value="P:protein transport"/>
    <property type="evidence" value="ECO:0007669"/>
    <property type="project" value="UniProtKB-KW"/>
</dbReference>
<evidence type="ECO:0000259" key="13">
    <source>
        <dbReference type="PROSITE" id="PS50195"/>
    </source>
</evidence>
<dbReference type="GO" id="GO:0045053">
    <property type="term" value="P:protein retention in Golgi apparatus"/>
    <property type="evidence" value="ECO:0007669"/>
    <property type="project" value="TreeGrafter"/>
</dbReference>
<dbReference type="GO" id="GO:0005794">
    <property type="term" value="C:Golgi apparatus"/>
    <property type="evidence" value="ECO:0007669"/>
    <property type="project" value="UniProtKB-SubCell"/>
</dbReference>
<evidence type="ECO:0000256" key="11">
    <source>
        <dbReference type="SAM" id="Coils"/>
    </source>
</evidence>
<dbReference type="OrthoDB" id="271164at2759"/>
<dbReference type="Pfam" id="PF09325">
    <property type="entry name" value="Vps5"/>
    <property type="match status" value="1"/>
</dbReference>
<comment type="subcellular location">
    <subcellularLocation>
        <location evidence="2">Cytoplasm</location>
    </subcellularLocation>
    <subcellularLocation>
        <location evidence="3">Golgi apparatus</location>
    </subcellularLocation>
    <subcellularLocation>
        <location evidence="1">Membrane</location>
        <topology evidence="1">Peripheral membrane protein</topology>
        <orientation evidence="1">Cytoplasmic side</orientation>
    </subcellularLocation>
</comment>
<keyword evidence="9" id="KW-0333">Golgi apparatus</keyword>
<dbReference type="EMBL" id="NDIQ01000001">
    <property type="protein sequence ID" value="PRT52717.1"/>
    <property type="molecule type" value="Genomic_DNA"/>
</dbReference>
<dbReference type="InterPro" id="IPR015404">
    <property type="entry name" value="Vps5_C"/>
</dbReference>
<keyword evidence="15" id="KW-1185">Reference proteome</keyword>
<evidence type="ECO:0000256" key="6">
    <source>
        <dbReference type="ARBA" id="ARBA00022490"/>
    </source>
</evidence>
<dbReference type="STRING" id="45607.A0A2T0FCM1"/>
<organism evidence="14 15">
    <name type="scientific">Wickerhamiella sorbophila</name>
    <dbReference type="NCBI Taxonomy" id="45607"/>
    <lineage>
        <taxon>Eukaryota</taxon>
        <taxon>Fungi</taxon>
        <taxon>Dikarya</taxon>
        <taxon>Ascomycota</taxon>
        <taxon>Saccharomycotina</taxon>
        <taxon>Dipodascomycetes</taxon>
        <taxon>Dipodascales</taxon>
        <taxon>Trichomonascaceae</taxon>
        <taxon>Wickerhamiella</taxon>
    </lineage>
</organism>
<dbReference type="FunFam" id="1.20.1270.60:FF:000022">
    <property type="entry name" value="Sorting nexin 3 protein"/>
    <property type="match status" value="1"/>
</dbReference>
<evidence type="ECO:0000256" key="9">
    <source>
        <dbReference type="ARBA" id="ARBA00023034"/>
    </source>
</evidence>
<feature type="region of interest" description="Disordered" evidence="12">
    <location>
        <begin position="1"/>
        <end position="136"/>
    </location>
</feature>
<dbReference type="SUPFAM" id="SSF103657">
    <property type="entry name" value="BAR/IMD domain-like"/>
    <property type="match status" value="1"/>
</dbReference>
<dbReference type="InterPro" id="IPR001683">
    <property type="entry name" value="PX_dom"/>
</dbReference>
<evidence type="ECO:0000256" key="12">
    <source>
        <dbReference type="SAM" id="MobiDB-lite"/>
    </source>
</evidence>
<proteinExistence type="inferred from homology"/>
<dbReference type="SMART" id="SM00312">
    <property type="entry name" value="PX"/>
    <property type="match status" value="1"/>
</dbReference>
<feature type="compositionally biased region" description="Basic and acidic residues" evidence="12">
    <location>
        <begin position="114"/>
        <end position="127"/>
    </location>
</feature>
<dbReference type="Gene3D" id="3.30.1520.10">
    <property type="entry name" value="Phox-like domain"/>
    <property type="match status" value="1"/>
</dbReference>
<evidence type="ECO:0000256" key="3">
    <source>
        <dbReference type="ARBA" id="ARBA00004555"/>
    </source>
</evidence>
<evidence type="ECO:0000256" key="1">
    <source>
        <dbReference type="ARBA" id="ARBA00004287"/>
    </source>
</evidence>
<keyword evidence="6" id="KW-0963">Cytoplasm</keyword>
<feature type="coiled-coil region" evidence="11">
    <location>
        <begin position="487"/>
        <end position="549"/>
    </location>
</feature>
<dbReference type="AlphaFoldDB" id="A0A2T0FCM1"/>
<dbReference type="SUPFAM" id="SSF64268">
    <property type="entry name" value="PX domain"/>
    <property type="match status" value="1"/>
</dbReference>
<keyword evidence="10" id="KW-0472">Membrane</keyword>
<protein>
    <submittedName>
        <fullName evidence="14">Vacuolar protein sorting-associated protein 5</fullName>
    </submittedName>
</protein>
<dbReference type="GO" id="GO:0030904">
    <property type="term" value="C:retromer complex"/>
    <property type="evidence" value="ECO:0007669"/>
    <property type="project" value="UniProtKB-ARBA"/>
</dbReference>
<dbReference type="InterPro" id="IPR036871">
    <property type="entry name" value="PX_dom_sf"/>
</dbReference>
<evidence type="ECO:0000256" key="2">
    <source>
        <dbReference type="ARBA" id="ARBA00004496"/>
    </source>
</evidence>
<dbReference type="Gene3D" id="1.20.1270.60">
    <property type="entry name" value="Arfaptin homology (AH) domain/BAR domain"/>
    <property type="match status" value="1"/>
</dbReference>
<keyword evidence="7" id="KW-0597">Phosphoprotein</keyword>
<accession>A0A2T0FCM1</accession>
<evidence type="ECO:0000256" key="10">
    <source>
        <dbReference type="ARBA" id="ARBA00023136"/>
    </source>
</evidence>
<dbReference type="GeneID" id="36514086"/>